<sequence length="179" mass="20338">MALTESYKVIKKYRDYVIQQSRSNLTKLKHKSTGSLYKSLKGEILSEDNYFLIGFEYNYYGEFIDKGVKGKVSGAKAPTSPYKFGSGKSKKKGGLTQGIEKWVKQKRIQFRDKESGKFISYKSTAFIIARSIYMTGIKSSFFFTKPFNAGYKKYIQTDLVKALKIDFATIVDNGITIGK</sequence>
<reference evidence="1" key="1">
    <citation type="submission" date="2020-04" db="EMBL/GenBank/DDBJ databases">
        <authorList>
            <person name="Chiriac C."/>
            <person name="Salcher M."/>
            <person name="Ghai R."/>
            <person name="Kavagutti S V."/>
        </authorList>
    </citation>
    <scope>NUCLEOTIDE SEQUENCE</scope>
</reference>
<protein>
    <submittedName>
        <fullName evidence="1">Uncharacterized protein</fullName>
    </submittedName>
</protein>
<dbReference type="EMBL" id="LR796334">
    <property type="protein sequence ID" value="CAB4137104.1"/>
    <property type="molecule type" value="Genomic_DNA"/>
</dbReference>
<name>A0A6J5LRC7_9CAUD</name>
<gene>
    <name evidence="1" type="ORF">UFOVP324_11</name>
</gene>
<organism evidence="1">
    <name type="scientific">uncultured Caudovirales phage</name>
    <dbReference type="NCBI Taxonomy" id="2100421"/>
    <lineage>
        <taxon>Viruses</taxon>
        <taxon>Duplodnaviria</taxon>
        <taxon>Heunggongvirae</taxon>
        <taxon>Uroviricota</taxon>
        <taxon>Caudoviricetes</taxon>
        <taxon>Peduoviridae</taxon>
        <taxon>Maltschvirus</taxon>
        <taxon>Maltschvirus maltsch</taxon>
    </lineage>
</organism>
<proteinExistence type="predicted"/>
<evidence type="ECO:0000313" key="1">
    <source>
        <dbReference type="EMBL" id="CAB4137104.1"/>
    </source>
</evidence>
<accession>A0A6J5LRC7</accession>